<name>A0A914N6C0_MELIC</name>
<evidence type="ECO:0000256" key="1">
    <source>
        <dbReference type="SAM" id="Phobius"/>
    </source>
</evidence>
<reference evidence="3" key="1">
    <citation type="submission" date="2022-11" db="UniProtKB">
        <authorList>
            <consortium name="WormBaseParasite"/>
        </authorList>
    </citation>
    <scope>IDENTIFICATION</scope>
</reference>
<keyword evidence="1" id="KW-0812">Transmembrane</keyword>
<keyword evidence="1" id="KW-0472">Membrane</keyword>
<protein>
    <submittedName>
        <fullName evidence="3">Candidate secreted effector</fullName>
    </submittedName>
</protein>
<dbReference type="WBParaSite" id="Minc3s04186g35696">
    <property type="protein sequence ID" value="Minc3s04186g35696"/>
    <property type="gene ID" value="Minc3s04186g35696"/>
</dbReference>
<evidence type="ECO:0000313" key="3">
    <source>
        <dbReference type="WBParaSite" id="Minc3s04186g35696"/>
    </source>
</evidence>
<dbReference type="Proteomes" id="UP000887563">
    <property type="component" value="Unplaced"/>
</dbReference>
<organism evidence="2 3">
    <name type="scientific">Meloidogyne incognita</name>
    <name type="common">Southern root-knot nematode worm</name>
    <name type="synonym">Oxyuris incognita</name>
    <dbReference type="NCBI Taxonomy" id="6306"/>
    <lineage>
        <taxon>Eukaryota</taxon>
        <taxon>Metazoa</taxon>
        <taxon>Ecdysozoa</taxon>
        <taxon>Nematoda</taxon>
        <taxon>Chromadorea</taxon>
        <taxon>Rhabditida</taxon>
        <taxon>Tylenchina</taxon>
        <taxon>Tylenchomorpha</taxon>
        <taxon>Tylenchoidea</taxon>
        <taxon>Meloidogynidae</taxon>
        <taxon>Meloidogyninae</taxon>
        <taxon>Meloidogyne</taxon>
        <taxon>Meloidogyne incognita group</taxon>
    </lineage>
</organism>
<accession>A0A914N6C0</accession>
<feature type="transmembrane region" description="Helical" evidence="1">
    <location>
        <begin position="21"/>
        <end position="43"/>
    </location>
</feature>
<evidence type="ECO:0000313" key="2">
    <source>
        <dbReference type="Proteomes" id="UP000887563"/>
    </source>
</evidence>
<sequence>MLSKYFFSYYFWFSRCCCSRINFIFSCFCCRIIFCFCFISNFLGCFGCCNYFSFRQYYI</sequence>
<keyword evidence="1" id="KW-1133">Transmembrane helix</keyword>
<keyword evidence="2" id="KW-1185">Reference proteome</keyword>
<proteinExistence type="predicted"/>
<dbReference type="AlphaFoldDB" id="A0A914N6C0"/>